<dbReference type="EMBL" id="BPLQ01005929">
    <property type="protein sequence ID" value="GIY18616.1"/>
    <property type="molecule type" value="Genomic_DNA"/>
</dbReference>
<evidence type="ECO:0000313" key="1">
    <source>
        <dbReference type="EMBL" id="GIY18616.1"/>
    </source>
</evidence>
<name>A0AAV4RCE4_9ARAC</name>
<accession>A0AAV4RCE4</accession>
<dbReference type="Proteomes" id="UP001054837">
    <property type="component" value="Unassembled WGS sequence"/>
</dbReference>
<proteinExistence type="predicted"/>
<evidence type="ECO:0000313" key="2">
    <source>
        <dbReference type="Proteomes" id="UP001054837"/>
    </source>
</evidence>
<protein>
    <submittedName>
        <fullName evidence="1">Uncharacterized protein</fullName>
    </submittedName>
</protein>
<reference evidence="1 2" key="1">
    <citation type="submission" date="2021-06" db="EMBL/GenBank/DDBJ databases">
        <title>Caerostris darwini draft genome.</title>
        <authorList>
            <person name="Kono N."/>
            <person name="Arakawa K."/>
        </authorList>
    </citation>
    <scope>NUCLEOTIDE SEQUENCE [LARGE SCALE GENOMIC DNA]</scope>
</reference>
<sequence length="138" mass="15382">MENTDASLPLLEQCYEKCKRCLKPVNAYSECKSRLEGLCRCPLRAIMVTTNSGINDPPLPVYAKGRFFPVQTSGRGKKRAVPLCCTFRTIKVAINREVETKWSLSARQHSVIPVLIQSRSIAALHAPLRNLLAQKTVA</sequence>
<gene>
    <name evidence="1" type="ORF">CDAR_11571</name>
</gene>
<dbReference type="AlphaFoldDB" id="A0AAV4RCE4"/>
<organism evidence="1 2">
    <name type="scientific">Caerostris darwini</name>
    <dbReference type="NCBI Taxonomy" id="1538125"/>
    <lineage>
        <taxon>Eukaryota</taxon>
        <taxon>Metazoa</taxon>
        <taxon>Ecdysozoa</taxon>
        <taxon>Arthropoda</taxon>
        <taxon>Chelicerata</taxon>
        <taxon>Arachnida</taxon>
        <taxon>Araneae</taxon>
        <taxon>Araneomorphae</taxon>
        <taxon>Entelegynae</taxon>
        <taxon>Araneoidea</taxon>
        <taxon>Araneidae</taxon>
        <taxon>Caerostris</taxon>
    </lineage>
</organism>
<comment type="caution">
    <text evidence="1">The sequence shown here is derived from an EMBL/GenBank/DDBJ whole genome shotgun (WGS) entry which is preliminary data.</text>
</comment>
<keyword evidence="2" id="KW-1185">Reference proteome</keyword>